<evidence type="ECO:0000313" key="2">
    <source>
        <dbReference type="Proteomes" id="UP001346869"/>
    </source>
</evidence>
<dbReference type="AlphaFoldDB" id="A0AAN8AUN2"/>
<sequence>MLAPCLPQWGSRRGLHRLLPGPQSVPATASVALLPVPSSPTVASGSVFGPVFCLNFGPVFGPASTPQSSQASAFAPISGPQSSLAVTYVPVPWASRPLPCSGAVRPN</sequence>
<comment type="caution">
    <text evidence="1">The sequence shown here is derived from an EMBL/GenBank/DDBJ whole genome shotgun (WGS) entry which is preliminary data.</text>
</comment>
<reference evidence="1 2" key="2">
    <citation type="journal article" date="2023" name="Mol. Biol. Evol.">
        <title>Genomics of Secondarily Temperate Adaptation in the Only Non-Antarctic Icefish.</title>
        <authorList>
            <person name="Rivera-Colon A.G."/>
            <person name="Rayamajhi N."/>
            <person name="Minhas B.F."/>
            <person name="Madrigal G."/>
            <person name="Bilyk K.T."/>
            <person name="Yoon V."/>
            <person name="Hune M."/>
            <person name="Gregory S."/>
            <person name="Cheng C.H.C."/>
            <person name="Catchen J.M."/>
        </authorList>
    </citation>
    <scope>NUCLEOTIDE SEQUENCE [LARGE SCALE GENOMIC DNA]</scope>
    <source>
        <strain evidence="1">JMC-PN-2008</strain>
    </source>
</reference>
<reference evidence="1 2" key="1">
    <citation type="journal article" date="2023" name="Genes (Basel)">
        <title>Chromosome-Level Genome Assembly and Circadian Gene Repertoire of the Patagonia Blennie Eleginops maclovinus-The Closest Ancestral Proxy of Antarctic Cryonotothenioids.</title>
        <authorList>
            <person name="Cheng C.C."/>
            <person name="Rivera-Colon A.G."/>
            <person name="Minhas B.F."/>
            <person name="Wilson L."/>
            <person name="Rayamajhi N."/>
            <person name="Vargas-Chacoff L."/>
            <person name="Catchen J.M."/>
        </authorList>
    </citation>
    <scope>NUCLEOTIDE SEQUENCE [LARGE SCALE GENOMIC DNA]</scope>
    <source>
        <strain evidence="1">JMC-PN-2008</strain>
    </source>
</reference>
<accession>A0AAN8AUN2</accession>
<organism evidence="1 2">
    <name type="scientific">Eleginops maclovinus</name>
    <name type="common">Patagonian blennie</name>
    <name type="synonym">Eleginus maclovinus</name>
    <dbReference type="NCBI Taxonomy" id="56733"/>
    <lineage>
        <taxon>Eukaryota</taxon>
        <taxon>Metazoa</taxon>
        <taxon>Chordata</taxon>
        <taxon>Craniata</taxon>
        <taxon>Vertebrata</taxon>
        <taxon>Euteleostomi</taxon>
        <taxon>Actinopterygii</taxon>
        <taxon>Neopterygii</taxon>
        <taxon>Teleostei</taxon>
        <taxon>Neoteleostei</taxon>
        <taxon>Acanthomorphata</taxon>
        <taxon>Eupercaria</taxon>
        <taxon>Perciformes</taxon>
        <taxon>Notothenioidei</taxon>
        <taxon>Eleginopidae</taxon>
        <taxon>Eleginops</taxon>
    </lineage>
</organism>
<dbReference type="EMBL" id="JAUZQC010000004">
    <property type="protein sequence ID" value="KAK5873028.1"/>
    <property type="molecule type" value="Genomic_DNA"/>
</dbReference>
<protein>
    <submittedName>
        <fullName evidence="1">Uncharacterized protein</fullName>
    </submittedName>
</protein>
<gene>
    <name evidence="1" type="ORF">PBY51_013674</name>
</gene>
<dbReference type="Proteomes" id="UP001346869">
    <property type="component" value="Unassembled WGS sequence"/>
</dbReference>
<keyword evidence="2" id="KW-1185">Reference proteome</keyword>
<proteinExistence type="predicted"/>
<evidence type="ECO:0000313" key="1">
    <source>
        <dbReference type="EMBL" id="KAK5873028.1"/>
    </source>
</evidence>
<name>A0AAN8AUN2_ELEMC</name>